<evidence type="ECO:0000313" key="8">
    <source>
        <dbReference type="Proteomes" id="UP000037460"/>
    </source>
</evidence>
<organism evidence="7 8">
    <name type="scientific">Chrysochromulina tobinii</name>
    <dbReference type="NCBI Taxonomy" id="1460289"/>
    <lineage>
        <taxon>Eukaryota</taxon>
        <taxon>Haptista</taxon>
        <taxon>Haptophyta</taxon>
        <taxon>Prymnesiophyceae</taxon>
        <taxon>Prymnesiales</taxon>
        <taxon>Chrysochromulinaceae</taxon>
        <taxon>Chrysochromulina</taxon>
    </lineage>
</organism>
<dbReference type="PANTHER" id="PTHR24205:SF16">
    <property type="entry name" value="GH01042P-RELATED"/>
    <property type="match status" value="1"/>
</dbReference>
<dbReference type="Pfam" id="PF00412">
    <property type="entry name" value="LIM"/>
    <property type="match status" value="1"/>
</dbReference>
<dbReference type="InterPro" id="IPR001781">
    <property type="entry name" value="Znf_LIM"/>
</dbReference>
<dbReference type="Proteomes" id="UP000037460">
    <property type="component" value="Unassembled WGS sequence"/>
</dbReference>
<evidence type="ECO:0000256" key="3">
    <source>
        <dbReference type="ARBA" id="ARBA00022833"/>
    </source>
</evidence>
<evidence type="ECO:0000256" key="4">
    <source>
        <dbReference type="ARBA" id="ARBA00023038"/>
    </source>
</evidence>
<dbReference type="GO" id="GO:0003712">
    <property type="term" value="F:transcription coregulator activity"/>
    <property type="evidence" value="ECO:0007669"/>
    <property type="project" value="TreeGrafter"/>
</dbReference>
<dbReference type="CDD" id="cd08368">
    <property type="entry name" value="LIM"/>
    <property type="match status" value="1"/>
</dbReference>
<feature type="domain" description="LIM zinc-binding" evidence="6">
    <location>
        <begin position="245"/>
        <end position="306"/>
    </location>
</feature>
<dbReference type="SUPFAM" id="SSF57716">
    <property type="entry name" value="Glucocorticoid receptor-like (DNA-binding domain)"/>
    <property type="match status" value="1"/>
</dbReference>
<evidence type="ECO:0000313" key="7">
    <source>
        <dbReference type="EMBL" id="KOO21026.1"/>
    </source>
</evidence>
<dbReference type="PANTHER" id="PTHR24205">
    <property type="entry name" value="FOUR AND A HALF LIM DOMAINS PROTEIN"/>
    <property type="match status" value="1"/>
</dbReference>
<accession>A0A0M0J3A2</accession>
<gene>
    <name evidence="7" type="ORF">Ctob_001676</name>
</gene>
<dbReference type="SMART" id="SM00132">
    <property type="entry name" value="LIM"/>
    <property type="match status" value="1"/>
</dbReference>
<evidence type="ECO:0000259" key="6">
    <source>
        <dbReference type="PROSITE" id="PS50023"/>
    </source>
</evidence>
<dbReference type="Gene3D" id="3.40.33.10">
    <property type="entry name" value="CAP"/>
    <property type="match status" value="1"/>
</dbReference>
<dbReference type="OrthoDB" id="308255at2759"/>
<dbReference type="GO" id="GO:0005634">
    <property type="term" value="C:nucleus"/>
    <property type="evidence" value="ECO:0007669"/>
    <property type="project" value="TreeGrafter"/>
</dbReference>
<dbReference type="GO" id="GO:0046872">
    <property type="term" value="F:metal ion binding"/>
    <property type="evidence" value="ECO:0007669"/>
    <property type="project" value="UniProtKB-KW"/>
</dbReference>
<evidence type="ECO:0000256" key="1">
    <source>
        <dbReference type="ARBA" id="ARBA00022723"/>
    </source>
</evidence>
<dbReference type="Gene3D" id="2.10.110.10">
    <property type="entry name" value="Cysteine Rich Protein"/>
    <property type="match status" value="2"/>
</dbReference>
<keyword evidence="8" id="KW-1185">Reference proteome</keyword>
<proteinExistence type="predicted"/>
<keyword evidence="1 5" id="KW-0479">Metal-binding</keyword>
<name>A0A0M0J3A2_9EUKA</name>
<comment type="caution">
    <text evidence="7">The sequence shown here is derived from an EMBL/GenBank/DDBJ whole genome shotgun (WGS) entry which is preliminary data.</text>
</comment>
<dbReference type="CDD" id="cd05379">
    <property type="entry name" value="CAP_bacterial"/>
    <property type="match status" value="1"/>
</dbReference>
<protein>
    <submittedName>
        <fullName evidence="7">Scp-like extracellular</fullName>
    </submittedName>
</protein>
<keyword evidence="2" id="KW-0677">Repeat</keyword>
<dbReference type="AlphaFoldDB" id="A0A0M0J3A2"/>
<dbReference type="PROSITE" id="PS00478">
    <property type="entry name" value="LIM_DOMAIN_1"/>
    <property type="match status" value="1"/>
</dbReference>
<sequence length="379" mass="39912">MKKERDTAEPVDLHAAAAESALVAAIAAVRKNPKALIKRLEERLEHFKGKDYYPPERGGKVAVATKEGTAAVHDAITYVSKLRALPDLHEPVDLIARRALRLAAEDHLVDKGELGTIGHDGRDGSSSSDRQSRYGVWSGACGECLWFGREGSSSEAVVEDLIIDDNVRDRGHRLCLFDERYKVAVAKIGSHKIFGSMAVIEFATAFEGDEAKVRARESAGPPKLAAPAASGAASQAIKTQWRNLGRCAGCGEPIQGGAVMETDKLGKFHKECFKCITCTKSLVGVPWKAEKADAFCAECHVQAFAPECAGCGKKIAGAGVTVSGTPYHKECKPAASGGALMRHGPTPPRGKGAAAPVKTSTAGAKAKVGGIIGEYGALG</sequence>
<reference evidence="8" key="1">
    <citation type="journal article" date="2015" name="PLoS Genet.">
        <title>Genome Sequence and Transcriptome Analyses of Chrysochromulina tobin: Metabolic Tools for Enhanced Algal Fitness in the Prominent Order Prymnesiales (Haptophyceae).</title>
        <authorList>
            <person name="Hovde B.T."/>
            <person name="Deodato C.R."/>
            <person name="Hunsperger H.M."/>
            <person name="Ryken S.A."/>
            <person name="Yost W."/>
            <person name="Jha R.K."/>
            <person name="Patterson J."/>
            <person name="Monnat R.J. Jr."/>
            <person name="Barlow S.B."/>
            <person name="Starkenburg S.R."/>
            <person name="Cattolico R.A."/>
        </authorList>
    </citation>
    <scope>NUCLEOTIDE SEQUENCE</scope>
    <source>
        <strain evidence="8">CCMP291</strain>
    </source>
</reference>
<dbReference type="EMBL" id="JWZX01003394">
    <property type="protein sequence ID" value="KOO21026.1"/>
    <property type="molecule type" value="Genomic_DNA"/>
</dbReference>
<dbReference type="PROSITE" id="PS50023">
    <property type="entry name" value="LIM_DOMAIN_2"/>
    <property type="match status" value="1"/>
</dbReference>
<dbReference type="InterPro" id="IPR035940">
    <property type="entry name" value="CAP_sf"/>
</dbReference>
<keyword evidence="4 5" id="KW-0440">LIM domain</keyword>
<evidence type="ECO:0000256" key="2">
    <source>
        <dbReference type="ARBA" id="ARBA00022737"/>
    </source>
</evidence>
<evidence type="ECO:0000256" key="5">
    <source>
        <dbReference type="PROSITE-ProRule" id="PRU00125"/>
    </source>
</evidence>
<keyword evidence="3 5" id="KW-0862">Zinc</keyword>